<protein>
    <submittedName>
        <fullName evidence="6">Extracellular solute-binding protein</fullName>
    </submittedName>
</protein>
<evidence type="ECO:0000256" key="5">
    <source>
        <dbReference type="SAM" id="MobiDB-lite"/>
    </source>
</evidence>
<keyword evidence="7" id="KW-1185">Reference proteome</keyword>
<dbReference type="PANTHER" id="PTHR30061">
    <property type="entry name" value="MALTOSE-BINDING PERIPLASMIC PROTEIN"/>
    <property type="match status" value="1"/>
</dbReference>
<accession>A0ABD5PSQ3</accession>
<gene>
    <name evidence="6" type="ORF">ACFO5R_16270</name>
</gene>
<dbReference type="AlphaFoldDB" id="A0ABD5PSQ3"/>
<keyword evidence="2" id="KW-0813">Transport</keyword>
<dbReference type="PANTHER" id="PTHR30061:SF50">
    <property type="entry name" value="MALTOSE_MALTODEXTRIN-BINDING PERIPLASMIC PROTEIN"/>
    <property type="match status" value="1"/>
</dbReference>
<evidence type="ECO:0000313" key="6">
    <source>
        <dbReference type="EMBL" id="MFC4543488.1"/>
    </source>
</evidence>
<evidence type="ECO:0000256" key="1">
    <source>
        <dbReference type="ARBA" id="ARBA00008520"/>
    </source>
</evidence>
<dbReference type="SUPFAM" id="SSF53850">
    <property type="entry name" value="Periplasmic binding protein-like II"/>
    <property type="match status" value="1"/>
</dbReference>
<dbReference type="Gene3D" id="3.40.190.10">
    <property type="entry name" value="Periplasmic binding protein-like II"/>
    <property type="match status" value="2"/>
</dbReference>
<dbReference type="InterPro" id="IPR006059">
    <property type="entry name" value="SBP"/>
</dbReference>
<name>A0ABD5PSQ3_9EURY</name>
<evidence type="ECO:0000256" key="2">
    <source>
        <dbReference type="ARBA" id="ARBA00022448"/>
    </source>
</evidence>
<reference evidence="6 7" key="1">
    <citation type="journal article" date="2019" name="Int. J. Syst. Evol. Microbiol.">
        <title>The Global Catalogue of Microorganisms (GCM) 10K type strain sequencing project: providing services to taxonomists for standard genome sequencing and annotation.</title>
        <authorList>
            <consortium name="The Broad Institute Genomics Platform"/>
            <consortium name="The Broad Institute Genome Sequencing Center for Infectious Disease"/>
            <person name="Wu L."/>
            <person name="Ma J."/>
        </authorList>
    </citation>
    <scope>NUCLEOTIDE SEQUENCE [LARGE SCALE GENOMIC DNA]</scope>
    <source>
        <strain evidence="6 7">WLHS5</strain>
    </source>
</reference>
<evidence type="ECO:0000256" key="3">
    <source>
        <dbReference type="ARBA" id="ARBA00022597"/>
    </source>
</evidence>
<dbReference type="Pfam" id="PF13416">
    <property type="entry name" value="SBP_bac_8"/>
    <property type="match status" value="1"/>
</dbReference>
<keyword evidence="3" id="KW-0762">Sugar transport</keyword>
<dbReference type="Proteomes" id="UP001595898">
    <property type="component" value="Unassembled WGS sequence"/>
</dbReference>
<dbReference type="InterPro" id="IPR006060">
    <property type="entry name" value="Maltose/Cyclodextrin-bd"/>
</dbReference>
<dbReference type="PRINTS" id="PR00181">
    <property type="entry name" value="MALTOSEBP"/>
</dbReference>
<feature type="region of interest" description="Disordered" evidence="5">
    <location>
        <begin position="342"/>
        <end position="365"/>
    </location>
</feature>
<keyword evidence="4" id="KW-0732">Signal</keyword>
<dbReference type="EMBL" id="JBHSFA010000007">
    <property type="protein sequence ID" value="MFC4543488.1"/>
    <property type="molecule type" value="Genomic_DNA"/>
</dbReference>
<dbReference type="RefSeq" id="WP_250139837.1">
    <property type="nucleotide sequence ID" value="NZ_JALIQP010000002.1"/>
</dbReference>
<evidence type="ECO:0000256" key="4">
    <source>
        <dbReference type="ARBA" id="ARBA00022729"/>
    </source>
</evidence>
<comment type="caution">
    <text evidence="6">The sequence shown here is derived from an EMBL/GenBank/DDBJ whole genome shotgun (WGS) entry which is preliminary data.</text>
</comment>
<proteinExistence type="inferred from homology"/>
<feature type="compositionally biased region" description="Basic and acidic residues" evidence="5">
    <location>
        <begin position="356"/>
        <end position="365"/>
    </location>
</feature>
<organism evidence="6 7">
    <name type="scientific">Halosolutus amylolyticus</name>
    <dbReference type="NCBI Taxonomy" id="2932267"/>
    <lineage>
        <taxon>Archaea</taxon>
        <taxon>Methanobacteriati</taxon>
        <taxon>Methanobacteriota</taxon>
        <taxon>Stenosarchaea group</taxon>
        <taxon>Halobacteria</taxon>
        <taxon>Halobacteriales</taxon>
        <taxon>Natrialbaceae</taxon>
        <taxon>Halosolutus</taxon>
    </lineage>
</organism>
<evidence type="ECO:0000313" key="7">
    <source>
        <dbReference type="Proteomes" id="UP001595898"/>
    </source>
</evidence>
<comment type="similarity">
    <text evidence="1">Belongs to the bacterial solute-binding protein 1 family.</text>
</comment>
<sequence length="365" mass="40848">MSEPQEEDLEQFIGQFEEETDHELNQESVSDMDDQLETTMPAGDGPDTWAWAHDWVGRYAGRDDPPFLYDGGDDIDVDLDTFSASAQDAVSWDGSVYGLPFGSETVTLYYNKDMVDEPPETAEDMDAIMEEYYDPDGSGTYGISYNLDAYFCSPFLQAFGGTLYDAEADELGVASDEIVQGLEFLNDYIFPYMAEDPNYEAQTAVFNDGNAPFAVNGPWQLGGFRDNVDVGVTTLPTVDGNEPTPYTGVQMWYFSATLADADEEVFDAIVDWIEWYTTSEDVILNNADRHGMIPVHTEHAQNDDIDPAVQTFAEVVEMGMPMPAHPKMDDVWEPTEDALKRVFNGEQEPDEALEQAAERVRDAWE</sequence>